<dbReference type="AlphaFoldDB" id="A0ABD3E8B6"/>
<dbReference type="EMBL" id="JAVIJP010000007">
    <property type="protein sequence ID" value="KAL3650417.1"/>
    <property type="molecule type" value="Genomic_DNA"/>
</dbReference>
<name>A0ABD3E8B6_9LAMI</name>
<feature type="domain" description="F-box" evidence="1">
    <location>
        <begin position="22"/>
        <end position="57"/>
    </location>
</feature>
<keyword evidence="3" id="KW-1185">Reference proteome</keyword>
<dbReference type="InterPro" id="IPR036047">
    <property type="entry name" value="F-box-like_dom_sf"/>
</dbReference>
<sequence>MNSPNPNISINTSSIQLVASNDDLLLQILIRLPSKSISRFKSVSKHWKSLICTPQFRLMHSLVPDFFKGLVFKKYKSAYVVDFNIPLFKPFRELKLSSETNWDMDILSSCRGLLLCSGNLSGYYICNPTTNDYSEIPAYVNEGGFVKAMCLAFDPSKSPHYRVVCVTIMRKCGDGGFVINRVDFSDGVYCNGAIHWISKFESGESIYFNPDDDYDEMVLPYKVMPTPPMGHRRSCYVGESGDYLHCMNLDSMFSYFGYTPFNVYEMRGDYSGWFMKYKVYFQKADIRKCSFDSVSLFGLVWGKEDEDSFLVMAIEKRIVRYNLVSKTFVTMYDFDGVENCCFYLHCNTYSPSFLFSFA</sequence>
<dbReference type="Pfam" id="PF00646">
    <property type="entry name" value="F-box"/>
    <property type="match status" value="1"/>
</dbReference>
<dbReference type="InterPro" id="IPR055290">
    <property type="entry name" value="At3g26010-like"/>
</dbReference>
<dbReference type="InterPro" id="IPR001810">
    <property type="entry name" value="F-box_dom"/>
</dbReference>
<dbReference type="PANTHER" id="PTHR35546">
    <property type="entry name" value="F-BOX PROTEIN INTERACTION DOMAIN PROTEIN-RELATED"/>
    <property type="match status" value="1"/>
</dbReference>
<dbReference type="PANTHER" id="PTHR35546:SF115">
    <property type="entry name" value="F-BOX DOMAIN-CONTAINING PROTEIN"/>
    <property type="match status" value="1"/>
</dbReference>
<accession>A0ABD3E8B6</accession>
<comment type="caution">
    <text evidence="2">The sequence shown here is derived from an EMBL/GenBank/DDBJ whole genome shotgun (WGS) entry which is preliminary data.</text>
</comment>
<evidence type="ECO:0000313" key="3">
    <source>
        <dbReference type="Proteomes" id="UP001632038"/>
    </source>
</evidence>
<reference evidence="3" key="1">
    <citation type="journal article" date="2024" name="IScience">
        <title>Strigolactones Initiate the Formation of Haustorium-like Structures in Castilleja.</title>
        <authorList>
            <person name="Buerger M."/>
            <person name="Peterson D."/>
            <person name="Chory J."/>
        </authorList>
    </citation>
    <scope>NUCLEOTIDE SEQUENCE [LARGE SCALE GENOMIC DNA]</scope>
</reference>
<dbReference type="SUPFAM" id="SSF81383">
    <property type="entry name" value="F-box domain"/>
    <property type="match status" value="1"/>
</dbReference>
<protein>
    <recommendedName>
        <fullName evidence="1">F-box domain-containing protein</fullName>
    </recommendedName>
</protein>
<gene>
    <name evidence="2" type="ORF">CASFOL_006820</name>
</gene>
<proteinExistence type="predicted"/>
<organism evidence="2 3">
    <name type="scientific">Castilleja foliolosa</name>
    <dbReference type="NCBI Taxonomy" id="1961234"/>
    <lineage>
        <taxon>Eukaryota</taxon>
        <taxon>Viridiplantae</taxon>
        <taxon>Streptophyta</taxon>
        <taxon>Embryophyta</taxon>
        <taxon>Tracheophyta</taxon>
        <taxon>Spermatophyta</taxon>
        <taxon>Magnoliopsida</taxon>
        <taxon>eudicotyledons</taxon>
        <taxon>Gunneridae</taxon>
        <taxon>Pentapetalae</taxon>
        <taxon>asterids</taxon>
        <taxon>lamiids</taxon>
        <taxon>Lamiales</taxon>
        <taxon>Orobanchaceae</taxon>
        <taxon>Pedicularideae</taxon>
        <taxon>Castillejinae</taxon>
        <taxon>Castilleja</taxon>
    </lineage>
</organism>
<dbReference type="Gene3D" id="1.20.1280.50">
    <property type="match status" value="1"/>
</dbReference>
<dbReference type="Proteomes" id="UP001632038">
    <property type="component" value="Unassembled WGS sequence"/>
</dbReference>
<evidence type="ECO:0000313" key="2">
    <source>
        <dbReference type="EMBL" id="KAL3650417.1"/>
    </source>
</evidence>
<evidence type="ECO:0000259" key="1">
    <source>
        <dbReference type="Pfam" id="PF00646"/>
    </source>
</evidence>